<proteinExistence type="predicted"/>
<evidence type="ECO:0000313" key="2">
    <source>
        <dbReference type="EMBL" id="MCZ4245914.1"/>
    </source>
</evidence>
<evidence type="ECO:0000256" key="1">
    <source>
        <dbReference type="SAM" id="Phobius"/>
    </source>
</evidence>
<keyword evidence="1" id="KW-0812">Transmembrane</keyword>
<reference evidence="2" key="1">
    <citation type="submission" date="2022-12" db="EMBL/GenBank/DDBJ databases">
        <title>Genome sequence of HCMS5-2.</title>
        <authorList>
            <person name="Woo H."/>
        </authorList>
    </citation>
    <scope>NUCLEOTIDE SEQUENCE</scope>
    <source>
        <strain evidence="2">HCMS5-2</strain>
    </source>
</reference>
<evidence type="ECO:0000313" key="3">
    <source>
        <dbReference type="Proteomes" id="UP001144347"/>
    </source>
</evidence>
<dbReference type="PANTHER" id="PTHR37841">
    <property type="entry name" value="GLR2918 PROTEIN"/>
    <property type="match status" value="1"/>
</dbReference>
<dbReference type="Proteomes" id="UP001144347">
    <property type="component" value="Unassembled WGS sequence"/>
</dbReference>
<dbReference type="InterPro" id="IPR032774">
    <property type="entry name" value="WG_beta_rep"/>
</dbReference>
<protein>
    <submittedName>
        <fullName evidence="2">WG repeat-containing protein</fullName>
    </submittedName>
</protein>
<name>A0ABT4LDE9_9SPHI</name>
<sequence length="343" mass="38591">MARIIISISLIIIGITVYFLLKPKVHKLKDKVKGSENTFYVPVKSKTGKWGYKNLNGNWTIQPKFDDAWEYYNGLASASVDGKYYGLINTNGEWVVAPEYESIGNYNNGYYLASIKENDYLIDEKGKVLIKADGFDISWNLFSEGLLSIHDYSKGFGFKDVNDNWIIEPKYVFSSDFSEGLASASMDGKKRIYIDKKGKTVLSLSDEIDYAGNFNAGLAPARINKKYGFIDKKGIFVIPPQFDNASDFSEGYAVVFIGEKCFFINNRAEIQTNLKTYEDALKFENGYALVHENGKAGYIDKTGTVVIPIKYDTVFALNKGFCRVLLNGKEFYVNVGGKTFIDN</sequence>
<comment type="caution">
    <text evidence="2">The sequence shown here is derived from an EMBL/GenBank/DDBJ whole genome shotgun (WGS) entry which is preliminary data.</text>
</comment>
<gene>
    <name evidence="2" type="ORF">O0955_18020</name>
</gene>
<keyword evidence="1" id="KW-1133">Transmembrane helix</keyword>
<organism evidence="2 3">
    <name type="scientific">Pedobacter punctiformis</name>
    <dbReference type="NCBI Taxonomy" id="3004097"/>
    <lineage>
        <taxon>Bacteria</taxon>
        <taxon>Pseudomonadati</taxon>
        <taxon>Bacteroidota</taxon>
        <taxon>Sphingobacteriia</taxon>
        <taxon>Sphingobacteriales</taxon>
        <taxon>Sphingobacteriaceae</taxon>
        <taxon>Pedobacter</taxon>
    </lineage>
</organism>
<keyword evidence="3" id="KW-1185">Reference proteome</keyword>
<dbReference type="EMBL" id="JAPWGM010000009">
    <property type="protein sequence ID" value="MCZ4245914.1"/>
    <property type="molecule type" value="Genomic_DNA"/>
</dbReference>
<dbReference type="SUPFAM" id="SSF69360">
    <property type="entry name" value="Cell wall binding repeat"/>
    <property type="match status" value="1"/>
</dbReference>
<dbReference type="RefSeq" id="WP_269428955.1">
    <property type="nucleotide sequence ID" value="NZ_JAPWGM010000009.1"/>
</dbReference>
<dbReference type="PANTHER" id="PTHR37841:SF1">
    <property type="entry name" value="DUF3298 DOMAIN-CONTAINING PROTEIN"/>
    <property type="match status" value="1"/>
</dbReference>
<feature type="transmembrane region" description="Helical" evidence="1">
    <location>
        <begin position="6"/>
        <end position="21"/>
    </location>
</feature>
<keyword evidence="1" id="KW-0472">Membrane</keyword>
<dbReference type="Pfam" id="PF14903">
    <property type="entry name" value="WG_beta_rep"/>
    <property type="match status" value="5"/>
</dbReference>
<accession>A0ABT4LDE9</accession>